<feature type="transmembrane region" description="Helical" evidence="8">
    <location>
        <begin position="38"/>
        <end position="58"/>
    </location>
</feature>
<feature type="transmembrane region" description="Helical" evidence="8">
    <location>
        <begin position="356"/>
        <end position="374"/>
    </location>
</feature>
<keyword evidence="10" id="KW-1185">Reference proteome</keyword>
<feature type="transmembrane region" description="Helical" evidence="8">
    <location>
        <begin position="79"/>
        <end position="101"/>
    </location>
</feature>
<comment type="caution">
    <text evidence="9">The sequence shown here is derived from an EMBL/GenBank/DDBJ whole genome shotgun (WGS) entry which is preliminary data.</text>
</comment>
<dbReference type="Proteomes" id="UP001596383">
    <property type="component" value="Unassembled WGS sequence"/>
</dbReference>
<feature type="transmembrane region" description="Helical" evidence="8">
    <location>
        <begin position="311"/>
        <end position="336"/>
    </location>
</feature>
<evidence type="ECO:0000256" key="1">
    <source>
        <dbReference type="ARBA" id="ARBA00004141"/>
    </source>
</evidence>
<accession>A0ABD5SXQ9</accession>
<keyword evidence="4 8" id="KW-0812">Transmembrane</keyword>
<dbReference type="InterPro" id="IPR050277">
    <property type="entry name" value="Sodium:Solute_Symporter"/>
</dbReference>
<dbReference type="AlphaFoldDB" id="A0ABD5SXQ9"/>
<dbReference type="PROSITE" id="PS50283">
    <property type="entry name" value="NA_SOLUT_SYMP_3"/>
    <property type="match status" value="1"/>
</dbReference>
<evidence type="ECO:0000256" key="8">
    <source>
        <dbReference type="SAM" id="Phobius"/>
    </source>
</evidence>
<dbReference type="Gene3D" id="1.20.1730.10">
    <property type="entry name" value="Sodium/glucose cotransporter"/>
    <property type="match status" value="1"/>
</dbReference>
<dbReference type="EMBL" id="JBHSWV010000442">
    <property type="protein sequence ID" value="MFC6767875.1"/>
    <property type="molecule type" value="Genomic_DNA"/>
</dbReference>
<feature type="transmembrane region" description="Helical" evidence="8">
    <location>
        <begin position="107"/>
        <end position="126"/>
    </location>
</feature>
<comment type="subcellular location">
    <subcellularLocation>
        <location evidence="1">Membrane</location>
        <topology evidence="1">Multi-pass membrane protein</topology>
    </subcellularLocation>
</comment>
<keyword evidence="6 8" id="KW-0472">Membrane</keyword>
<evidence type="ECO:0000313" key="10">
    <source>
        <dbReference type="Proteomes" id="UP001596383"/>
    </source>
</evidence>
<dbReference type="PANTHER" id="PTHR48086:SF5">
    <property type="entry name" value="NA(+):SOLUTE SYMPORTER (SSF FAMILY)"/>
    <property type="match status" value="1"/>
</dbReference>
<sequence length="375" mass="39855">MIDGAPMLADLAIGAMETMPLQSSEALLPEDLNVSFKLLPAIIVIGMMGLFIVAGFMFQVADTDDMWVAGRSIGNIENGMAIGANWMSAATYLGVAATVAISGVYGLAYVIGWTTGYFILLIFMAAQMRRFGKYTAPDFVGDRFNSDAARALAALTTFLIGFVYALGQARGMGLVGLYILGDWSVITGGALSAYQTMMVIFMVITVGYLSLSGMLGATKNMVLQYVILIVAFLLGLVVTGWSGGFTTVLPQLEYGMMIDSLGSEFSAPFAGGSYYLWVATCFSLVFGTCGLPHVLVRFYTVKNERVARWSCTWGLFFISLLYLSAPAFAAVGTALYGEEVGAVYGDPGMTSAAGDVLVVLAAQLAGLPSWFVGFV</sequence>
<protein>
    <submittedName>
        <fullName evidence="9">Cation acetate symporter</fullName>
    </submittedName>
</protein>
<name>A0ABD5SXQ9_9EURY</name>
<evidence type="ECO:0000256" key="5">
    <source>
        <dbReference type="ARBA" id="ARBA00022989"/>
    </source>
</evidence>
<dbReference type="InterPro" id="IPR001734">
    <property type="entry name" value="Na/solute_symporter"/>
</dbReference>
<feature type="transmembrane region" description="Helical" evidence="8">
    <location>
        <begin position="222"/>
        <end position="242"/>
    </location>
</feature>
<dbReference type="InterPro" id="IPR038377">
    <property type="entry name" value="Na/Glc_symporter_sf"/>
</dbReference>
<proteinExistence type="inferred from homology"/>
<keyword evidence="3" id="KW-0813">Transport</keyword>
<evidence type="ECO:0000313" key="9">
    <source>
        <dbReference type="EMBL" id="MFC6767875.1"/>
    </source>
</evidence>
<feature type="transmembrane region" description="Helical" evidence="8">
    <location>
        <begin position="186"/>
        <end position="210"/>
    </location>
</feature>
<dbReference type="GO" id="GO:0016020">
    <property type="term" value="C:membrane"/>
    <property type="evidence" value="ECO:0007669"/>
    <property type="project" value="UniProtKB-SubCell"/>
</dbReference>
<organism evidence="9 10">
    <name type="scientific">Natrinema soli</name>
    <dbReference type="NCBI Taxonomy" id="1930624"/>
    <lineage>
        <taxon>Archaea</taxon>
        <taxon>Methanobacteriati</taxon>
        <taxon>Methanobacteriota</taxon>
        <taxon>Stenosarchaea group</taxon>
        <taxon>Halobacteria</taxon>
        <taxon>Halobacteriales</taxon>
        <taxon>Natrialbaceae</taxon>
        <taxon>Natrinema</taxon>
    </lineage>
</organism>
<evidence type="ECO:0000256" key="3">
    <source>
        <dbReference type="ARBA" id="ARBA00022448"/>
    </source>
</evidence>
<evidence type="ECO:0000256" key="6">
    <source>
        <dbReference type="ARBA" id="ARBA00023136"/>
    </source>
</evidence>
<evidence type="ECO:0000256" key="7">
    <source>
        <dbReference type="RuleBase" id="RU362091"/>
    </source>
</evidence>
<keyword evidence="5 8" id="KW-1133">Transmembrane helix</keyword>
<gene>
    <name evidence="9" type="ORF">ACFQE6_23625</name>
</gene>
<comment type="similarity">
    <text evidence="2 7">Belongs to the sodium:solute symporter (SSF) (TC 2.A.21) family.</text>
</comment>
<dbReference type="RefSeq" id="WP_417584038.1">
    <property type="nucleotide sequence ID" value="NZ_JAQIVI010000442.1"/>
</dbReference>
<dbReference type="PANTHER" id="PTHR48086">
    <property type="entry name" value="SODIUM/PROLINE SYMPORTER-RELATED"/>
    <property type="match status" value="1"/>
</dbReference>
<feature type="transmembrane region" description="Helical" evidence="8">
    <location>
        <begin position="274"/>
        <end position="299"/>
    </location>
</feature>
<feature type="non-terminal residue" evidence="9">
    <location>
        <position position="375"/>
    </location>
</feature>
<dbReference type="Pfam" id="PF00474">
    <property type="entry name" value="SSF"/>
    <property type="match status" value="1"/>
</dbReference>
<reference evidence="9 10" key="1">
    <citation type="journal article" date="2019" name="Int. J. Syst. Evol. Microbiol.">
        <title>The Global Catalogue of Microorganisms (GCM) 10K type strain sequencing project: providing services to taxonomists for standard genome sequencing and annotation.</title>
        <authorList>
            <consortium name="The Broad Institute Genomics Platform"/>
            <consortium name="The Broad Institute Genome Sequencing Center for Infectious Disease"/>
            <person name="Wu L."/>
            <person name="Ma J."/>
        </authorList>
    </citation>
    <scope>NUCLEOTIDE SEQUENCE [LARGE SCALE GENOMIC DNA]</scope>
    <source>
        <strain evidence="9 10">LMG 29247</strain>
    </source>
</reference>
<evidence type="ECO:0000256" key="4">
    <source>
        <dbReference type="ARBA" id="ARBA00022692"/>
    </source>
</evidence>
<evidence type="ECO:0000256" key="2">
    <source>
        <dbReference type="ARBA" id="ARBA00006434"/>
    </source>
</evidence>